<organism evidence="2 3">
    <name type="scientific">Mycolicibacterium fortuitum</name>
    <name type="common">Mycobacterium fortuitum</name>
    <dbReference type="NCBI Taxonomy" id="1766"/>
    <lineage>
        <taxon>Bacteria</taxon>
        <taxon>Bacillati</taxon>
        <taxon>Actinomycetota</taxon>
        <taxon>Actinomycetes</taxon>
        <taxon>Mycobacteriales</taxon>
        <taxon>Mycobacteriaceae</taxon>
        <taxon>Mycolicibacterium</taxon>
    </lineage>
</organism>
<gene>
    <name evidence="2" type="ORF">NCTC1542_00137</name>
</gene>
<dbReference type="EMBL" id="UGQY01000001">
    <property type="protein sequence ID" value="STZ72600.1"/>
    <property type="molecule type" value="Genomic_DNA"/>
</dbReference>
<keyword evidence="1" id="KW-0812">Transmembrane</keyword>
<evidence type="ECO:0000313" key="2">
    <source>
        <dbReference type="EMBL" id="STZ72600.1"/>
    </source>
</evidence>
<feature type="transmembrane region" description="Helical" evidence="1">
    <location>
        <begin position="77"/>
        <end position="98"/>
    </location>
</feature>
<accession>A0A378U5X2</accession>
<keyword evidence="1" id="KW-1133">Transmembrane helix</keyword>
<keyword evidence="1" id="KW-0472">Membrane</keyword>
<proteinExistence type="predicted"/>
<protein>
    <recommendedName>
        <fullName evidence="4">Transmembrane protein</fullName>
    </recommendedName>
</protein>
<dbReference type="Proteomes" id="UP000255389">
    <property type="component" value="Unassembled WGS sequence"/>
</dbReference>
<dbReference type="AlphaFoldDB" id="A0A378U5X2"/>
<feature type="transmembrane region" description="Helical" evidence="1">
    <location>
        <begin position="44"/>
        <end position="65"/>
    </location>
</feature>
<reference evidence="2 3" key="1">
    <citation type="submission" date="2018-06" db="EMBL/GenBank/DDBJ databases">
        <authorList>
            <consortium name="Pathogen Informatics"/>
            <person name="Doyle S."/>
        </authorList>
    </citation>
    <scope>NUCLEOTIDE SEQUENCE [LARGE SCALE GENOMIC DNA]</scope>
    <source>
        <strain evidence="2 3">NCTC1542</strain>
    </source>
</reference>
<evidence type="ECO:0000313" key="3">
    <source>
        <dbReference type="Proteomes" id="UP000255389"/>
    </source>
</evidence>
<evidence type="ECO:0008006" key="4">
    <source>
        <dbReference type="Google" id="ProtNLM"/>
    </source>
</evidence>
<evidence type="ECO:0000256" key="1">
    <source>
        <dbReference type="SAM" id="Phobius"/>
    </source>
</evidence>
<sequence>MTFQRIIAPFKSSLPQVEIVPRQKILVNGYPNPIFKRKRQGFQVAAIGMSVASVSFLVCIVALWVETHFNLAIHWPHLLALGTSGLAALISFVSILAVSIRPETSGGIASKDEDVS</sequence>
<name>A0A378U5X2_MYCFO</name>